<accession>A0A1X7S2B9</accession>
<evidence type="ECO:0000313" key="3">
    <source>
        <dbReference type="Proteomes" id="UP000215127"/>
    </source>
</evidence>
<dbReference type="AlphaFoldDB" id="A0A1X7S2B9"/>
<sequence length="465" mass="53135">MSILTTRFATSIRFVAFPRCRTIPTWTSMPGCQTSHRRWRSDESGEEKSKPPDTAPASDATSHPTSTNIDRPPRAAKRPILAGPAPSRHHKASPKPLSPAEQEEFYQYYFNFKPKRSKYGDPESQLLSVDLNSVQKFLPAHLRDRPLEYFAGDSHDLHMAALCLESYISKTAASLSPDERREVYSKSRPGSIALGWLLRNYDHADMSANQAFLRALVHLLVAEANGNQVWSLMSNSRLPKVLLSQSRYDRHAWRGALLRFLVESQTYWSAGTGGINVALRSSEHVWSVSPYIKDRAAYIDGPFVIGKTATAYWILTQLQYKGANSHADARLYDQFIARTPHWQPSSVQADYYQSTLLSKHPSASKSSALPAFEWLRRHYAADPWPEFLRQMLSKWNGFGFIVASARILRHAGYESEARWMLDIGRLEMPDFFTMKHRRSRPSEHAKLGQWAHIQRRRGLLYTYHD</sequence>
<feature type="region of interest" description="Disordered" evidence="1">
    <location>
        <begin position="26"/>
        <end position="99"/>
    </location>
</feature>
<keyword evidence="3" id="KW-1185">Reference proteome</keyword>
<name>A0A1X7S2B9_ZYMT9</name>
<organism evidence="2 3">
    <name type="scientific">Zymoseptoria tritici (strain ST99CH_3D7)</name>
    <dbReference type="NCBI Taxonomy" id="1276538"/>
    <lineage>
        <taxon>Eukaryota</taxon>
        <taxon>Fungi</taxon>
        <taxon>Dikarya</taxon>
        <taxon>Ascomycota</taxon>
        <taxon>Pezizomycotina</taxon>
        <taxon>Dothideomycetes</taxon>
        <taxon>Dothideomycetidae</taxon>
        <taxon>Mycosphaerellales</taxon>
        <taxon>Mycosphaerellaceae</taxon>
        <taxon>Zymoseptoria</taxon>
    </lineage>
</organism>
<protein>
    <submittedName>
        <fullName evidence="2">Uncharacterized protein</fullName>
    </submittedName>
</protein>
<proteinExistence type="predicted"/>
<gene>
    <name evidence="2" type="ORF">ZT3D7_G8992</name>
</gene>
<evidence type="ECO:0000256" key="1">
    <source>
        <dbReference type="SAM" id="MobiDB-lite"/>
    </source>
</evidence>
<evidence type="ECO:0000313" key="2">
    <source>
        <dbReference type="EMBL" id="SMQ53838.1"/>
    </source>
</evidence>
<feature type="compositionally biased region" description="Polar residues" evidence="1">
    <location>
        <begin position="59"/>
        <end position="69"/>
    </location>
</feature>
<feature type="compositionally biased region" description="Basic and acidic residues" evidence="1">
    <location>
        <begin position="40"/>
        <end position="51"/>
    </location>
</feature>
<dbReference type="EMBL" id="LT853700">
    <property type="protein sequence ID" value="SMQ53838.1"/>
    <property type="molecule type" value="Genomic_DNA"/>
</dbReference>
<dbReference type="Proteomes" id="UP000215127">
    <property type="component" value="Chromosome 9"/>
</dbReference>
<reference evidence="2 3" key="1">
    <citation type="submission" date="2016-06" db="EMBL/GenBank/DDBJ databases">
        <authorList>
            <person name="Kjaerup R.B."/>
            <person name="Dalgaard T.S."/>
            <person name="Juul-Madsen H.R."/>
        </authorList>
    </citation>
    <scope>NUCLEOTIDE SEQUENCE [LARGE SCALE GENOMIC DNA]</scope>
</reference>